<dbReference type="Proteomes" id="UP000033140">
    <property type="component" value="Unassembled WGS sequence"/>
</dbReference>
<comment type="caution">
    <text evidence="2">The sequence shown here is derived from an EMBL/GenBank/DDBJ whole genome shotgun (WGS) entry which is preliminary data.</text>
</comment>
<proteinExistence type="predicted"/>
<feature type="region of interest" description="Disordered" evidence="1">
    <location>
        <begin position="29"/>
        <end position="70"/>
    </location>
</feature>
<gene>
    <name evidence="2" type="ORF">G7K_0662-t1</name>
</gene>
<evidence type="ECO:0000313" key="2">
    <source>
        <dbReference type="EMBL" id="GAO46431.1"/>
    </source>
</evidence>
<organism evidence="2 3">
    <name type="scientific">Saitoella complicata (strain BCRC 22490 / CBS 7301 / JCM 7358 / NBRC 10748 / NRRL Y-17804)</name>
    <dbReference type="NCBI Taxonomy" id="698492"/>
    <lineage>
        <taxon>Eukaryota</taxon>
        <taxon>Fungi</taxon>
        <taxon>Dikarya</taxon>
        <taxon>Ascomycota</taxon>
        <taxon>Taphrinomycotina</taxon>
        <taxon>Taphrinomycotina incertae sedis</taxon>
        <taxon>Saitoella</taxon>
    </lineage>
</organism>
<evidence type="ECO:0000313" key="3">
    <source>
        <dbReference type="Proteomes" id="UP000033140"/>
    </source>
</evidence>
<feature type="compositionally biased region" description="Low complexity" evidence="1">
    <location>
        <begin position="33"/>
        <end position="43"/>
    </location>
</feature>
<dbReference type="EMBL" id="BACD03000004">
    <property type="protein sequence ID" value="GAO46431.1"/>
    <property type="molecule type" value="Genomic_DNA"/>
</dbReference>
<evidence type="ECO:0000256" key="1">
    <source>
        <dbReference type="SAM" id="MobiDB-lite"/>
    </source>
</evidence>
<reference evidence="2 3" key="2">
    <citation type="journal article" date="2014" name="J. Gen. Appl. Microbiol.">
        <title>The early diverging ascomycetous budding yeast Saitoella complicata has three histone deacetylases belonging to the Clr6, Hos2, and Rpd3 lineages.</title>
        <authorList>
            <person name="Nishida H."/>
            <person name="Matsumoto T."/>
            <person name="Kondo S."/>
            <person name="Hamamoto M."/>
            <person name="Yoshikawa H."/>
        </authorList>
    </citation>
    <scope>NUCLEOTIDE SEQUENCE [LARGE SCALE GENOMIC DNA]</scope>
    <source>
        <strain evidence="2 3">NRRL Y-17804</strain>
    </source>
</reference>
<feature type="compositionally biased region" description="Polar residues" evidence="1">
    <location>
        <begin position="56"/>
        <end position="70"/>
    </location>
</feature>
<sequence>MFDAIISIFGRVYGNEDTTNGKEQFRANHKITHTQTQTNPNTHTHTHPTHEERNIKPQTESKTNNQKSIS</sequence>
<protein>
    <submittedName>
        <fullName evidence="2">Uncharacterized protein</fullName>
    </submittedName>
</protein>
<reference evidence="2 3" key="3">
    <citation type="journal article" date="2015" name="Genome Announc.">
        <title>Draft Genome Sequence of the Archiascomycetous Yeast Saitoella complicata.</title>
        <authorList>
            <person name="Yamauchi K."/>
            <person name="Kondo S."/>
            <person name="Hamamoto M."/>
            <person name="Takahashi Y."/>
            <person name="Ogura Y."/>
            <person name="Hayashi T."/>
            <person name="Nishida H."/>
        </authorList>
    </citation>
    <scope>NUCLEOTIDE SEQUENCE [LARGE SCALE GENOMIC DNA]</scope>
    <source>
        <strain evidence="2 3">NRRL Y-17804</strain>
    </source>
</reference>
<name>A0A0E9N9Q6_SAICN</name>
<keyword evidence="3" id="KW-1185">Reference proteome</keyword>
<dbReference type="AlphaFoldDB" id="A0A0E9N9Q6"/>
<reference evidence="2 3" key="1">
    <citation type="journal article" date="2011" name="J. Gen. Appl. Microbiol.">
        <title>Draft genome sequencing of the enigmatic yeast Saitoella complicata.</title>
        <authorList>
            <person name="Nishida H."/>
            <person name="Hamamoto M."/>
            <person name="Sugiyama J."/>
        </authorList>
    </citation>
    <scope>NUCLEOTIDE SEQUENCE [LARGE SCALE GENOMIC DNA]</scope>
    <source>
        <strain evidence="2 3">NRRL Y-17804</strain>
    </source>
</reference>
<accession>A0A0E9N9Q6</accession>